<evidence type="ECO:0000313" key="4">
    <source>
        <dbReference type="Proteomes" id="UP000697297"/>
    </source>
</evidence>
<dbReference type="AlphaFoldDB" id="A0AAN6I0F7"/>
<evidence type="ECO:0000313" key="2">
    <source>
        <dbReference type="EMBL" id="KAG7727532.1"/>
    </source>
</evidence>
<feature type="region of interest" description="Disordered" evidence="1">
    <location>
        <begin position="383"/>
        <end position="468"/>
    </location>
</feature>
<accession>A0AAN6I0F7</accession>
<proteinExistence type="predicted"/>
<dbReference type="Proteomes" id="UP000738402">
    <property type="component" value="Unassembled WGS sequence"/>
</dbReference>
<feature type="region of interest" description="Disordered" evidence="1">
    <location>
        <begin position="170"/>
        <end position="220"/>
    </location>
</feature>
<name>A0AAN6I0F7_9ASCO</name>
<keyword evidence="4" id="KW-1185">Reference proteome</keyword>
<feature type="compositionally biased region" description="Basic and acidic residues" evidence="1">
    <location>
        <begin position="170"/>
        <end position="184"/>
    </location>
</feature>
<dbReference type="Proteomes" id="UP000697297">
    <property type="component" value="Unassembled WGS sequence"/>
</dbReference>
<dbReference type="EMBL" id="JAHLUH010000006">
    <property type="protein sequence ID" value="KAG7727532.1"/>
    <property type="molecule type" value="Genomic_DNA"/>
</dbReference>
<organism evidence="2 5">
    <name type="scientific">Ogataea haglerorum</name>
    <dbReference type="NCBI Taxonomy" id="1937702"/>
    <lineage>
        <taxon>Eukaryota</taxon>
        <taxon>Fungi</taxon>
        <taxon>Dikarya</taxon>
        <taxon>Ascomycota</taxon>
        <taxon>Saccharomycotina</taxon>
        <taxon>Pichiomycetes</taxon>
        <taxon>Pichiales</taxon>
        <taxon>Pichiaceae</taxon>
        <taxon>Ogataea</taxon>
    </lineage>
</organism>
<protein>
    <submittedName>
        <fullName evidence="2">Uncharacterized protein</fullName>
    </submittedName>
</protein>
<reference evidence="2 4" key="1">
    <citation type="journal article" date="2021" name="G3 (Bethesda)">
        <title>Genomic diversity, chromosomal rearrangements, and interspecies hybridization in the ogataea polymorpha species complex.</title>
        <authorList>
            <person name="Hanson S.J."/>
            <person name="Cinneide E.O."/>
            <person name="Salzberg L.I."/>
            <person name="Wolfe K.H."/>
            <person name="McGowan J."/>
            <person name="Fitzpatrick D.A."/>
            <person name="Matlin K."/>
        </authorList>
    </citation>
    <scope>NUCLEOTIDE SEQUENCE</scope>
    <source>
        <strain evidence="3">81-436-3</strain>
        <strain evidence="2">83-405-1</strain>
    </source>
</reference>
<evidence type="ECO:0000313" key="5">
    <source>
        <dbReference type="Proteomes" id="UP000738402"/>
    </source>
</evidence>
<gene>
    <name evidence="2" type="ORF">KL933_002466</name>
    <name evidence="3" type="ORF">KL946_003116</name>
</gene>
<feature type="compositionally biased region" description="Basic and acidic residues" evidence="1">
    <location>
        <begin position="395"/>
        <end position="430"/>
    </location>
</feature>
<dbReference type="EMBL" id="JAHLUN010000008">
    <property type="protein sequence ID" value="KAG7764436.1"/>
    <property type="molecule type" value="Genomic_DNA"/>
</dbReference>
<evidence type="ECO:0000313" key="3">
    <source>
        <dbReference type="EMBL" id="KAG7764436.1"/>
    </source>
</evidence>
<comment type="caution">
    <text evidence="2">The sequence shown here is derived from an EMBL/GenBank/DDBJ whole genome shotgun (WGS) entry which is preliminary data.</text>
</comment>
<sequence length="641" mass="71251">MEELVKRLHVLPLLEPRFLEQLFSRHAFHREQRSEQKQNGARAGVASKEAEVIHLGGTVWHSVCLCSSNETNNVRSDATNVCHNGPPVDSCRVEVLARVVGRVQVFQHDMALSDEVVVTEVDTCDGREEHRICAQVGGEHAAGREQVPWTDSVADDGADEAASPDVDVFREQRSHVGTGRERVGGDVGTELGDGKAESDQENSSPGSAAVMVQKPRKDVQRVPVSLAVEHGACRRNEHADQRRDRKGDRDCDQLGVDGGFWLMRHSGEVRRVDDERGEVGERVHHAVHKSPAKGRPAELAVLVDHGAASVGLDQSPGQKRDASYWARNRLHREEMTDRVWLHVDRRQLEQPEQEERQHLERGNVSLQLVWYPGFQIVTENRPQHQGHTLASQHGLDAKPDACHHDSVDDGPQRTPDSPRRPGSNGKRDMVVRTVAGSQNHKAAAEGVPEPDGDPRDPPAESCLHSRGGDLPGIDVEGVCYPECDKIPPSPGTSFFLERFEVVVVQKQLGQREVLCAVQLEPFDQLPDLAQKPCSVLERADRLRLVVERNLPDFLEFFRHGARVRGCEIAALIYDLFLLSATERPAHWLQKGTCLSKDRLHDKQAALLPYTGNHRKKRSASRVLRAGVAFVASAHFLLELAK</sequence>
<evidence type="ECO:0000256" key="1">
    <source>
        <dbReference type="SAM" id="MobiDB-lite"/>
    </source>
</evidence>